<evidence type="ECO:0000313" key="4">
    <source>
        <dbReference type="Proteomes" id="UP001187346"/>
    </source>
</evidence>
<evidence type="ECO:0000313" key="3">
    <source>
        <dbReference type="EMBL" id="MDV7220553.1"/>
    </source>
</evidence>
<reference evidence="3 4" key="1">
    <citation type="submission" date="2023-10" db="EMBL/GenBank/DDBJ databases">
        <title>Characterization of rhizosphere-enriched actinobacteria from wheat plants lab-grown on chernevaya soil.</title>
        <authorList>
            <person name="Tikhonova E.N."/>
            <person name="Konopkin A."/>
            <person name="Kravchenko I.K."/>
        </authorList>
    </citation>
    <scope>NUCLEOTIDE SEQUENCE [LARGE SCALE GENOMIC DNA]</scope>
    <source>
        <strain evidence="3 4">RR29</strain>
    </source>
</reference>
<dbReference type="Gene3D" id="3.30.370.10">
    <property type="entry name" value="Barstar-like"/>
    <property type="match status" value="1"/>
</dbReference>
<organism evidence="3 4">
    <name type="scientific">Streptomyces prunicolor</name>
    <dbReference type="NCBI Taxonomy" id="67348"/>
    <lineage>
        <taxon>Bacteria</taxon>
        <taxon>Bacillati</taxon>
        <taxon>Actinomycetota</taxon>
        <taxon>Actinomycetes</taxon>
        <taxon>Kitasatosporales</taxon>
        <taxon>Streptomycetaceae</taxon>
        <taxon>Streptomyces</taxon>
    </lineage>
</organism>
<sequence>MVVYDFTRRAEPWVVIAPQDDPLLARQLIALKEQGGLVFHLSAEELATPEGVFAAFARTLEFPGYFGHNWDAMVDCLDDLHGSWHGGRGIAVVIGDADLLLDAGHLRLFVSVLCQAAARANSAVDADGEPWDRPAIALHFAFVSRTASTGDFASRLTGDDLDDLKVGVVGPYVTVSLDE</sequence>
<evidence type="ECO:0000259" key="2">
    <source>
        <dbReference type="Pfam" id="PF01337"/>
    </source>
</evidence>
<keyword evidence="4" id="KW-1185">Reference proteome</keyword>
<dbReference type="RefSeq" id="WP_317774092.1">
    <property type="nucleotide sequence ID" value="NZ_JAWMAJ010000134.1"/>
</dbReference>
<dbReference type="Proteomes" id="UP001187346">
    <property type="component" value="Unassembled WGS sequence"/>
</dbReference>
<comment type="similarity">
    <text evidence="1">Belongs to the barstar family.</text>
</comment>
<evidence type="ECO:0000256" key="1">
    <source>
        <dbReference type="ARBA" id="ARBA00006845"/>
    </source>
</evidence>
<dbReference type="InterPro" id="IPR035905">
    <property type="entry name" value="Barstar-like_sf"/>
</dbReference>
<feature type="domain" description="Barstar (barnase inhibitor)" evidence="2">
    <location>
        <begin position="38"/>
        <end position="119"/>
    </location>
</feature>
<comment type="caution">
    <text evidence="3">The sequence shown here is derived from an EMBL/GenBank/DDBJ whole genome shotgun (WGS) entry which is preliminary data.</text>
</comment>
<dbReference type="Pfam" id="PF01337">
    <property type="entry name" value="Barstar"/>
    <property type="match status" value="1"/>
</dbReference>
<name>A0ABU4FKP4_9ACTN</name>
<dbReference type="SUPFAM" id="SSF52038">
    <property type="entry name" value="Barstar-related"/>
    <property type="match status" value="1"/>
</dbReference>
<protein>
    <submittedName>
        <fullName evidence="3">Barstar family protein</fullName>
    </submittedName>
</protein>
<accession>A0ABU4FKP4</accession>
<proteinExistence type="inferred from homology"/>
<dbReference type="InterPro" id="IPR000468">
    <property type="entry name" value="Barstar"/>
</dbReference>
<dbReference type="EMBL" id="JAWMAJ010000134">
    <property type="protein sequence ID" value="MDV7220553.1"/>
    <property type="molecule type" value="Genomic_DNA"/>
</dbReference>
<gene>
    <name evidence="3" type="ORF">R5A26_31890</name>
</gene>